<dbReference type="GO" id="GO:0005840">
    <property type="term" value="C:ribosome"/>
    <property type="evidence" value="ECO:0007669"/>
    <property type="project" value="UniProtKB-KW"/>
</dbReference>
<dbReference type="PROSITE" id="PS51186">
    <property type="entry name" value="GNAT"/>
    <property type="match status" value="1"/>
</dbReference>
<evidence type="ECO:0000313" key="4">
    <source>
        <dbReference type="Proteomes" id="UP001652503"/>
    </source>
</evidence>
<keyword evidence="4" id="KW-1185">Reference proteome</keyword>
<sequence>MTPSDLARLHARAFTVPRPWSAAEFSELLSRADTFLITHGTGFVLGRVIVDEAELLTIAVEAEARRQGTGLFLTEAFLAEAARRGTATAFLEVAADNAAAIALYHRAGFRAAGRRKGYYACPDGTRRDALVMTRALAQAPGTT</sequence>
<protein>
    <recommendedName>
        <fullName evidence="1">[Ribosomal protein bS18]-alanine N-acetyltransferase</fullName>
        <ecNumber evidence="1">2.3.1.266</ecNumber>
    </recommendedName>
</protein>
<comment type="function">
    <text evidence="1">Acetylates the N-terminal alanine of ribosomal protein bS18.</text>
</comment>
<accession>A0ABT2Z2Q4</accession>
<dbReference type="GO" id="GO:0008999">
    <property type="term" value="F:protein-N-terminal-alanine acetyltransferase activity"/>
    <property type="evidence" value="ECO:0007669"/>
    <property type="project" value="UniProtKB-EC"/>
</dbReference>
<dbReference type="Gene3D" id="3.40.630.30">
    <property type="match status" value="1"/>
</dbReference>
<dbReference type="EMBL" id="JAOWLA010000009">
    <property type="protein sequence ID" value="MCV2865297.1"/>
    <property type="molecule type" value="Genomic_DNA"/>
</dbReference>
<dbReference type="InterPro" id="IPR050276">
    <property type="entry name" value="MshD_Acetyltransferase"/>
</dbReference>
<evidence type="ECO:0000259" key="2">
    <source>
        <dbReference type="PROSITE" id="PS51186"/>
    </source>
</evidence>
<dbReference type="InterPro" id="IPR006464">
    <property type="entry name" value="AcTrfase_RimI/Ard1"/>
</dbReference>
<organism evidence="3 4">
    <name type="scientific">Albidovulum sediminicola</name>
    <dbReference type="NCBI Taxonomy" id="2984331"/>
    <lineage>
        <taxon>Bacteria</taxon>
        <taxon>Pseudomonadati</taxon>
        <taxon>Pseudomonadota</taxon>
        <taxon>Alphaproteobacteria</taxon>
        <taxon>Rhodobacterales</taxon>
        <taxon>Paracoccaceae</taxon>
        <taxon>Albidovulum</taxon>
    </lineage>
</organism>
<dbReference type="InterPro" id="IPR016181">
    <property type="entry name" value="Acyl_CoA_acyltransferase"/>
</dbReference>
<dbReference type="PANTHER" id="PTHR43617:SF20">
    <property type="entry name" value="N-ALPHA-ACETYLTRANSFERASE RIMI"/>
    <property type="match status" value="1"/>
</dbReference>
<dbReference type="Proteomes" id="UP001652503">
    <property type="component" value="Unassembled WGS sequence"/>
</dbReference>
<dbReference type="NCBIfam" id="TIGR01575">
    <property type="entry name" value="rimI"/>
    <property type="match status" value="1"/>
</dbReference>
<gene>
    <name evidence="3" type="primary">rimI</name>
    <name evidence="3" type="ORF">OE647_11225</name>
</gene>
<evidence type="ECO:0000256" key="1">
    <source>
        <dbReference type="RuleBase" id="RU363094"/>
    </source>
</evidence>
<comment type="subcellular location">
    <subcellularLocation>
        <location evidence="1">Cytoplasm</location>
    </subcellularLocation>
</comment>
<dbReference type="EC" id="2.3.1.266" evidence="1"/>
<keyword evidence="3" id="KW-0687">Ribonucleoprotein</keyword>
<keyword evidence="3" id="KW-0689">Ribosomal protein</keyword>
<dbReference type="Pfam" id="PF00583">
    <property type="entry name" value="Acetyltransf_1"/>
    <property type="match status" value="1"/>
</dbReference>
<reference evidence="3 4" key="1">
    <citation type="submission" date="2022-10" db="EMBL/GenBank/DDBJ databases">
        <title>Defluviimonas sp. nov., isolated from ocean surface water.</title>
        <authorList>
            <person name="He W."/>
            <person name="Wang L."/>
            <person name="Zhang D.-F."/>
        </authorList>
    </citation>
    <scope>NUCLEOTIDE SEQUENCE [LARGE SCALE GENOMIC DNA]</scope>
    <source>
        <strain evidence="3 4">WL0075</strain>
    </source>
</reference>
<keyword evidence="1" id="KW-0963">Cytoplasm</keyword>
<dbReference type="PANTHER" id="PTHR43617">
    <property type="entry name" value="L-AMINO ACID N-ACETYLTRANSFERASE"/>
    <property type="match status" value="1"/>
</dbReference>
<comment type="similarity">
    <text evidence="1">Belongs to the acetyltransferase family. RimI subfamily.</text>
</comment>
<comment type="catalytic activity">
    <reaction evidence="1">
        <text>N-terminal L-alanyl-[ribosomal protein bS18] + acetyl-CoA = N-terminal N(alpha)-acetyl-L-alanyl-[ribosomal protein bS18] + CoA + H(+)</text>
        <dbReference type="Rhea" id="RHEA:43756"/>
        <dbReference type="Rhea" id="RHEA-COMP:10676"/>
        <dbReference type="Rhea" id="RHEA-COMP:10677"/>
        <dbReference type="ChEBI" id="CHEBI:15378"/>
        <dbReference type="ChEBI" id="CHEBI:57287"/>
        <dbReference type="ChEBI" id="CHEBI:57288"/>
        <dbReference type="ChEBI" id="CHEBI:64718"/>
        <dbReference type="ChEBI" id="CHEBI:83683"/>
        <dbReference type="EC" id="2.3.1.266"/>
    </reaction>
</comment>
<keyword evidence="3" id="KW-0808">Transferase</keyword>
<name>A0ABT2Z2Q4_9RHOB</name>
<keyword evidence="3" id="KW-0012">Acyltransferase</keyword>
<proteinExistence type="inferred from homology"/>
<dbReference type="CDD" id="cd04301">
    <property type="entry name" value="NAT_SF"/>
    <property type="match status" value="1"/>
</dbReference>
<comment type="caution">
    <text evidence="3">The sequence shown here is derived from an EMBL/GenBank/DDBJ whole genome shotgun (WGS) entry which is preliminary data.</text>
</comment>
<evidence type="ECO:0000313" key="3">
    <source>
        <dbReference type="EMBL" id="MCV2865297.1"/>
    </source>
</evidence>
<dbReference type="RefSeq" id="WP_263721813.1">
    <property type="nucleotide sequence ID" value="NZ_JAOWLA010000009.1"/>
</dbReference>
<feature type="domain" description="N-acetyltransferase" evidence="2">
    <location>
        <begin position="1"/>
        <end position="137"/>
    </location>
</feature>
<dbReference type="SUPFAM" id="SSF55729">
    <property type="entry name" value="Acyl-CoA N-acyltransferases (Nat)"/>
    <property type="match status" value="1"/>
</dbReference>
<dbReference type="InterPro" id="IPR000182">
    <property type="entry name" value="GNAT_dom"/>
</dbReference>